<feature type="compositionally biased region" description="Polar residues" evidence="7">
    <location>
        <begin position="238"/>
        <end position="253"/>
    </location>
</feature>
<dbReference type="PANTHER" id="PTHR31247:SF5">
    <property type="entry name" value="DUF4203 DOMAIN-CONTAINING PROTEIN"/>
    <property type="match status" value="1"/>
</dbReference>
<dbReference type="InterPro" id="IPR040236">
    <property type="entry name" value="TMEM198"/>
</dbReference>
<feature type="transmembrane region" description="Helical" evidence="8">
    <location>
        <begin position="142"/>
        <end position="162"/>
    </location>
</feature>
<evidence type="ECO:0000313" key="10">
    <source>
        <dbReference type="EMBL" id="KAG0004458.1"/>
    </source>
</evidence>
<comment type="similarity">
    <text evidence="2">Belongs to the TMEM198 family.</text>
</comment>
<evidence type="ECO:0000313" key="11">
    <source>
        <dbReference type="Proteomes" id="UP000749646"/>
    </source>
</evidence>
<keyword evidence="11" id="KW-1185">Reference proteome</keyword>
<dbReference type="Pfam" id="PF13886">
    <property type="entry name" value="TM7S3_TM198"/>
    <property type="match status" value="1"/>
</dbReference>
<feature type="region of interest" description="Disordered" evidence="7">
    <location>
        <begin position="304"/>
        <end position="376"/>
    </location>
</feature>
<evidence type="ECO:0000256" key="2">
    <source>
        <dbReference type="ARBA" id="ARBA00006244"/>
    </source>
</evidence>
<evidence type="ECO:0000256" key="4">
    <source>
        <dbReference type="ARBA" id="ARBA00022989"/>
    </source>
</evidence>
<comment type="caution">
    <text evidence="10">The sequence shown here is derived from an EMBL/GenBank/DDBJ whole genome shotgun (WGS) entry which is preliminary data.</text>
</comment>
<evidence type="ECO:0000256" key="3">
    <source>
        <dbReference type="ARBA" id="ARBA00022692"/>
    </source>
</evidence>
<dbReference type="AlphaFoldDB" id="A0A9P6MJR2"/>
<keyword evidence="4 8" id="KW-1133">Transmembrane helix</keyword>
<proteinExistence type="inferred from homology"/>
<evidence type="ECO:0000256" key="8">
    <source>
        <dbReference type="SAM" id="Phobius"/>
    </source>
</evidence>
<feature type="domain" description="TM7S3/TM198-like" evidence="9">
    <location>
        <begin position="20"/>
        <end position="159"/>
    </location>
</feature>
<dbReference type="EMBL" id="JAAAHW010000264">
    <property type="protein sequence ID" value="KAG0004458.1"/>
    <property type="molecule type" value="Genomic_DNA"/>
</dbReference>
<evidence type="ECO:0000259" key="9">
    <source>
        <dbReference type="Pfam" id="PF13886"/>
    </source>
</evidence>
<protein>
    <recommendedName>
        <fullName evidence="6">Transmembrane protein 198</fullName>
    </recommendedName>
</protein>
<evidence type="ECO:0000256" key="6">
    <source>
        <dbReference type="ARBA" id="ARBA00049737"/>
    </source>
</evidence>
<dbReference type="OrthoDB" id="102260at2759"/>
<organism evidence="10 11">
    <name type="scientific">Modicella reniformis</name>
    <dbReference type="NCBI Taxonomy" id="1440133"/>
    <lineage>
        <taxon>Eukaryota</taxon>
        <taxon>Fungi</taxon>
        <taxon>Fungi incertae sedis</taxon>
        <taxon>Mucoromycota</taxon>
        <taxon>Mortierellomycotina</taxon>
        <taxon>Mortierellomycetes</taxon>
        <taxon>Mortierellales</taxon>
        <taxon>Mortierellaceae</taxon>
        <taxon>Modicella</taxon>
    </lineage>
</organism>
<dbReference type="PANTHER" id="PTHR31247">
    <property type="entry name" value="TRANSMEMBRANE PROTEIN 198 FAMILY MEMBER"/>
    <property type="match status" value="1"/>
</dbReference>
<feature type="region of interest" description="Disordered" evidence="7">
    <location>
        <begin position="233"/>
        <end position="292"/>
    </location>
</feature>
<gene>
    <name evidence="10" type="ORF">BGZ65_000342</name>
</gene>
<feature type="compositionally biased region" description="Low complexity" evidence="7">
    <location>
        <begin position="414"/>
        <end position="427"/>
    </location>
</feature>
<reference evidence="10" key="1">
    <citation type="journal article" date="2020" name="Fungal Divers.">
        <title>Resolving the Mortierellaceae phylogeny through synthesis of multi-gene phylogenetics and phylogenomics.</title>
        <authorList>
            <person name="Vandepol N."/>
            <person name="Liber J."/>
            <person name="Desiro A."/>
            <person name="Na H."/>
            <person name="Kennedy M."/>
            <person name="Barry K."/>
            <person name="Grigoriev I.V."/>
            <person name="Miller A.N."/>
            <person name="O'Donnell K."/>
            <person name="Stajich J.E."/>
            <person name="Bonito G."/>
        </authorList>
    </citation>
    <scope>NUCLEOTIDE SEQUENCE</scope>
    <source>
        <strain evidence="10">MES-2147</strain>
    </source>
</reference>
<name>A0A9P6MJR2_9FUNG</name>
<dbReference type="GO" id="GO:0005886">
    <property type="term" value="C:plasma membrane"/>
    <property type="evidence" value="ECO:0007669"/>
    <property type="project" value="TreeGrafter"/>
</dbReference>
<feature type="transmembrane region" description="Helical" evidence="8">
    <location>
        <begin position="74"/>
        <end position="91"/>
    </location>
</feature>
<feature type="transmembrane region" description="Helical" evidence="8">
    <location>
        <begin position="47"/>
        <end position="67"/>
    </location>
</feature>
<keyword evidence="5 8" id="KW-0472">Membrane</keyword>
<keyword evidence="3 8" id="KW-0812">Transmembrane</keyword>
<accession>A0A9P6MJR2</accession>
<evidence type="ECO:0000256" key="5">
    <source>
        <dbReference type="ARBA" id="ARBA00023136"/>
    </source>
</evidence>
<dbReference type="Proteomes" id="UP000749646">
    <property type="component" value="Unassembled WGS sequence"/>
</dbReference>
<comment type="subcellular location">
    <subcellularLocation>
        <location evidence="1">Membrane</location>
        <topology evidence="1">Multi-pass membrane protein</topology>
    </subcellularLocation>
</comment>
<feature type="transmembrane region" description="Helical" evidence="8">
    <location>
        <begin position="21"/>
        <end position="41"/>
    </location>
</feature>
<dbReference type="InterPro" id="IPR025256">
    <property type="entry name" value="TM7S3/TM198-like_dom"/>
</dbReference>
<sequence length="484" mass="53199">MVFMLAIQWDLVYAIFKPQHYAFWVWLIAGLTGATLSFRFWDLGVTLTGALGGFAIAMGIIAIANLSIGNAGRYVILGVMILGGAAIATFFERVFIICGTSCGGAYMVMFGVDQFAQVGYREMIVIFDFSGKTFIYHPTLQVYLMLGSSLVLAGIGIAWEFWHHKKPLLMDRKAVFRIYGRPFGKRPRKLVGQRIHRHLKTRSDVYAYILGCYCLQKRTIEDVLYDDDCCDPGVNRPEPSQNPVTGEQPSPISEGQDIPSTKEPKTTTPSDSSDTPLTTVPIEDSEEKHTDASDHILSEVVTDVPHTDSSQSGAHPDHQQDSETADVIPSDAERKDTENHSIGLIIDSEDAGPSSSIAPTRPYPSGPHHPLFSPNLGPRTVQLIRLVSDDTSPGNTIPREFFPEGSHARPGPHTPSSLWPLSSPSTSDMGSRTSLLPTHGLHMLEVSEGSQGSNEPWDDEELVQSENGDAPLRPRIVFQEILDK</sequence>
<evidence type="ECO:0000256" key="7">
    <source>
        <dbReference type="SAM" id="MobiDB-lite"/>
    </source>
</evidence>
<feature type="region of interest" description="Disordered" evidence="7">
    <location>
        <begin position="388"/>
        <end position="484"/>
    </location>
</feature>
<evidence type="ECO:0000256" key="1">
    <source>
        <dbReference type="ARBA" id="ARBA00004141"/>
    </source>
</evidence>
<feature type="compositionally biased region" description="Low complexity" evidence="7">
    <location>
        <begin position="266"/>
        <end position="279"/>
    </location>
</feature>